<keyword evidence="3" id="KW-1185">Reference proteome</keyword>
<dbReference type="RefSeq" id="WP_065727091.1">
    <property type="nucleotide sequence ID" value="NZ_CP016428.1"/>
</dbReference>
<evidence type="ECO:0000259" key="1">
    <source>
        <dbReference type="Pfam" id="PF12680"/>
    </source>
</evidence>
<reference evidence="2 3" key="1">
    <citation type="submission" date="2016-07" db="EMBL/GenBank/DDBJ databases">
        <title>Complete genome sequence of Bradyrhizobium icense LMTR 13T, a potential inoculant strain isolated from lima bean (Phaseolus lunatus) in Peru.</title>
        <authorList>
            <person name="Ormeno-Orrillo E."/>
            <person name="Duran D."/>
            <person name="Rogel M.A."/>
            <person name="Rey L."/>
            <person name="Imperial J."/>
            <person name="Ruiz-Argueso T."/>
            <person name="Martinez-Romero E."/>
        </authorList>
    </citation>
    <scope>NUCLEOTIDE SEQUENCE [LARGE SCALE GENOMIC DNA]</scope>
    <source>
        <strain evidence="2 3">LMTR 13</strain>
    </source>
</reference>
<dbReference type="SUPFAM" id="SSF54427">
    <property type="entry name" value="NTF2-like"/>
    <property type="match status" value="1"/>
</dbReference>
<gene>
    <name evidence="2" type="ORF">LMTR13_06040</name>
</gene>
<evidence type="ECO:0000313" key="3">
    <source>
        <dbReference type="Proteomes" id="UP000092839"/>
    </source>
</evidence>
<proteinExistence type="predicted"/>
<dbReference type="PANTHER" id="PTHR41252:SF1">
    <property type="entry name" value="BLR2505 PROTEIN"/>
    <property type="match status" value="1"/>
</dbReference>
<dbReference type="EMBL" id="CP016428">
    <property type="protein sequence ID" value="ANV99801.1"/>
    <property type="molecule type" value="Genomic_DNA"/>
</dbReference>
<sequence length="134" mass="15087">MSEQENRQLVEQAYAKFKAGDIPMLLQSMSEDITWQLPQVENVPLGGKRQGRDAVGEFFSTLASLMDVRSFEPRELIAQADKVVVLGHYDWQVKANGRTWESDFAHVFTVRGGQIVAFQEYMDTAATAKAFNQA</sequence>
<dbReference type="PANTHER" id="PTHR41252">
    <property type="entry name" value="BLR2505 PROTEIN"/>
    <property type="match status" value="1"/>
</dbReference>
<feature type="domain" description="SnoaL-like" evidence="1">
    <location>
        <begin position="10"/>
        <end position="117"/>
    </location>
</feature>
<dbReference type="Gene3D" id="3.10.450.50">
    <property type="match status" value="1"/>
</dbReference>
<dbReference type="Pfam" id="PF12680">
    <property type="entry name" value="SnoaL_2"/>
    <property type="match status" value="1"/>
</dbReference>
<protein>
    <recommendedName>
        <fullName evidence="1">SnoaL-like domain-containing protein</fullName>
    </recommendedName>
</protein>
<dbReference type="InterPro" id="IPR037401">
    <property type="entry name" value="SnoaL-like"/>
</dbReference>
<dbReference type="InterPro" id="IPR032710">
    <property type="entry name" value="NTF2-like_dom_sf"/>
</dbReference>
<dbReference type="AlphaFoldDB" id="A0A1B1UAM2"/>
<name>A0A1B1UAM2_9BRAD</name>
<organism evidence="2 3">
    <name type="scientific">Bradyrhizobium icense</name>
    <dbReference type="NCBI Taxonomy" id="1274631"/>
    <lineage>
        <taxon>Bacteria</taxon>
        <taxon>Pseudomonadati</taxon>
        <taxon>Pseudomonadota</taxon>
        <taxon>Alphaproteobacteria</taxon>
        <taxon>Hyphomicrobiales</taxon>
        <taxon>Nitrobacteraceae</taxon>
        <taxon>Bradyrhizobium</taxon>
    </lineage>
</organism>
<dbReference type="Proteomes" id="UP000092839">
    <property type="component" value="Chromosome"/>
</dbReference>
<accession>A0A1B1UAM2</accession>
<evidence type="ECO:0000313" key="2">
    <source>
        <dbReference type="EMBL" id="ANV99801.1"/>
    </source>
</evidence>
<dbReference type="OrthoDB" id="5733507at2"/>
<dbReference type="STRING" id="1274631.LMTR13_06040"/>
<dbReference type="KEGG" id="bic:LMTR13_06040"/>